<evidence type="ECO:0000259" key="5">
    <source>
        <dbReference type="PROSITE" id="PS51078"/>
    </source>
</evidence>
<dbReference type="GO" id="GO:0003677">
    <property type="term" value="F:DNA binding"/>
    <property type="evidence" value="ECO:0007669"/>
    <property type="project" value="UniProtKB-KW"/>
</dbReference>
<protein>
    <submittedName>
        <fullName evidence="6">IclR family transcriptional regulator</fullName>
    </submittedName>
</protein>
<dbReference type="Gene3D" id="3.30.450.40">
    <property type="match status" value="1"/>
</dbReference>
<dbReference type="GO" id="GO:0045892">
    <property type="term" value="P:negative regulation of DNA-templated transcription"/>
    <property type="evidence" value="ECO:0007669"/>
    <property type="project" value="TreeGrafter"/>
</dbReference>
<gene>
    <name evidence="6" type="ORF">EMEDMD4_800035</name>
</gene>
<dbReference type="Proteomes" id="UP000507954">
    <property type="component" value="Unassembled WGS sequence"/>
</dbReference>
<keyword evidence="2" id="KW-0238">DNA-binding</keyword>
<dbReference type="InterPro" id="IPR050707">
    <property type="entry name" value="HTH_MetabolicPath_Reg"/>
</dbReference>
<dbReference type="Pfam" id="PF01614">
    <property type="entry name" value="IclR_C"/>
    <property type="match status" value="1"/>
</dbReference>
<dbReference type="Gene3D" id="1.10.10.10">
    <property type="entry name" value="Winged helix-like DNA-binding domain superfamily/Winged helix DNA-binding domain"/>
    <property type="match status" value="1"/>
</dbReference>
<dbReference type="InterPro" id="IPR036388">
    <property type="entry name" value="WH-like_DNA-bd_sf"/>
</dbReference>
<dbReference type="InterPro" id="IPR005471">
    <property type="entry name" value="Tscrpt_reg_IclR_N"/>
</dbReference>
<dbReference type="PANTHER" id="PTHR30136">
    <property type="entry name" value="HELIX-TURN-HELIX TRANSCRIPTIONAL REGULATOR, ICLR FAMILY"/>
    <property type="match status" value="1"/>
</dbReference>
<dbReference type="InterPro" id="IPR014757">
    <property type="entry name" value="Tscrpt_reg_IclR_C"/>
</dbReference>
<dbReference type="InterPro" id="IPR036390">
    <property type="entry name" value="WH_DNA-bd_sf"/>
</dbReference>
<dbReference type="RefSeq" id="WP_180162262.1">
    <property type="nucleotide sequence ID" value="NZ_CABFNB010000151.1"/>
</dbReference>
<dbReference type="GO" id="GO:0003700">
    <property type="term" value="F:DNA-binding transcription factor activity"/>
    <property type="evidence" value="ECO:0007669"/>
    <property type="project" value="TreeGrafter"/>
</dbReference>
<evidence type="ECO:0000256" key="1">
    <source>
        <dbReference type="ARBA" id="ARBA00023015"/>
    </source>
</evidence>
<proteinExistence type="predicted"/>
<organism evidence="6">
    <name type="scientific">Sinorhizobium medicae</name>
    <dbReference type="NCBI Taxonomy" id="110321"/>
    <lineage>
        <taxon>Bacteria</taxon>
        <taxon>Pseudomonadati</taxon>
        <taxon>Pseudomonadota</taxon>
        <taxon>Alphaproteobacteria</taxon>
        <taxon>Hyphomicrobiales</taxon>
        <taxon>Rhizobiaceae</taxon>
        <taxon>Sinorhizobium/Ensifer group</taxon>
        <taxon>Sinorhizobium</taxon>
    </lineage>
</organism>
<feature type="domain" description="IclR-ED" evidence="5">
    <location>
        <begin position="65"/>
        <end position="248"/>
    </location>
</feature>
<dbReference type="SUPFAM" id="SSF55781">
    <property type="entry name" value="GAF domain-like"/>
    <property type="match status" value="1"/>
</dbReference>
<dbReference type="AlphaFoldDB" id="A0A508XB02"/>
<dbReference type="SMART" id="SM00346">
    <property type="entry name" value="HTH_ICLR"/>
    <property type="match status" value="1"/>
</dbReference>
<dbReference type="InterPro" id="IPR029016">
    <property type="entry name" value="GAF-like_dom_sf"/>
</dbReference>
<dbReference type="EMBL" id="CABFNB010000151">
    <property type="protein sequence ID" value="VTZ65453.1"/>
    <property type="molecule type" value="Genomic_DNA"/>
</dbReference>
<dbReference type="PROSITE" id="PS51077">
    <property type="entry name" value="HTH_ICLR"/>
    <property type="match status" value="1"/>
</dbReference>
<evidence type="ECO:0000313" key="6">
    <source>
        <dbReference type="EMBL" id="VTZ65453.1"/>
    </source>
</evidence>
<keyword evidence="1" id="KW-0805">Transcription regulation</keyword>
<name>A0A508XB02_9HYPH</name>
<reference evidence="6" key="1">
    <citation type="submission" date="2019-06" db="EMBL/GenBank/DDBJ databases">
        <authorList>
            <person name="Le Quere A."/>
            <person name="Colella S."/>
        </authorList>
    </citation>
    <scope>NUCLEOTIDE SEQUENCE</scope>
    <source>
        <strain evidence="6">EmedicaeMD41</strain>
    </source>
</reference>
<evidence type="ECO:0000256" key="3">
    <source>
        <dbReference type="ARBA" id="ARBA00023163"/>
    </source>
</evidence>
<dbReference type="Pfam" id="PF09339">
    <property type="entry name" value="HTH_IclR"/>
    <property type="match status" value="1"/>
</dbReference>
<sequence>MAKSALRVLEIMEFVATCRNGATHSEISLALGIPKSSLTELLRDLQRPGYLQHDRQSGRFSIGPQIMFLTHSYIKNLNIVRVGSPFVHELFLAINEYTTMTIPKGDEVVVVCSETLPSPLSHSLNLGEHLPMLSSAVGRAIVAFMDESEQREIFERFKPINYTPFTQTSLEVIKKDLELTRKTGIADVRDEYRLGIIGLAAPVFNVNGRPIASIGVALPSARKDRAYEENVKKLLLECTASLSRSLGANLTASPPSVFRDTDDTDDVDLETASLRARS</sequence>
<evidence type="ECO:0000259" key="4">
    <source>
        <dbReference type="PROSITE" id="PS51077"/>
    </source>
</evidence>
<dbReference type="SUPFAM" id="SSF46785">
    <property type="entry name" value="Winged helix' DNA-binding domain"/>
    <property type="match status" value="1"/>
</dbReference>
<evidence type="ECO:0000256" key="2">
    <source>
        <dbReference type="ARBA" id="ARBA00023125"/>
    </source>
</evidence>
<accession>A0A508XB02</accession>
<dbReference type="PROSITE" id="PS51078">
    <property type="entry name" value="ICLR_ED"/>
    <property type="match status" value="1"/>
</dbReference>
<feature type="domain" description="HTH iclR-type" evidence="4">
    <location>
        <begin position="2"/>
        <end position="64"/>
    </location>
</feature>
<dbReference type="PANTHER" id="PTHR30136:SF24">
    <property type="entry name" value="HTH-TYPE TRANSCRIPTIONAL REPRESSOR ALLR"/>
    <property type="match status" value="1"/>
</dbReference>
<keyword evidence="3" id="KW-0804">Transcription</keyword>